<keyword evidence="3" id="KW-0813">Transport</keyword>
<dbReference type="OrthoDB" id="2161at2759"/>
<keyword evidence="6" id="KW-0999">Mitochondrion inner membrane</keyword>
<evidence type="ECO:0000256" key="3">
    <source>
        <dbReference type="ARBA" id="ARBA00022448"/>
    </source>
</evidence>
<dbReference type="PANTHER" id="PTHR45678:SF9">
    <property type="entry name" value="CALCIUM-BINDING MITOCHONDRIAL CARRIER PROTEIN ARALAR1"/>
    <property type="match status" value="1"/>
</dbReference>
<reference evidence="12" key="1">
    <citation type="submission" date="2020-11" db="EMBL/GenBank/DDBJ databases">
        <authorList>
            <person name="Tran Van P."/>
        </authorList>
    </citation>
    <scope>NUCLEOTIDE SEQUENCE</scope>
</reference>
<keyword evidence="5" id="KW-0677">Repeat</keyword>
<dbReference type="Gene3D" id="1.50.40.10">
    <property type="entry name" value="Mitochondrial carrier domain"/>
    <property type="match status" value="1"/>
</dbReference>
<dbReference type="SUPFAM" id="SSF47473">
    <property type="entry name" value="EF-hand"/>
    <property type="match status" value="2"/>
</dbReference>
<evidence type="ECO:0000256" key="10">
    <source>
        <dbReference type="ARBA" id="ARBA00023136"/>
    </source>
</evidence>
<keyword evidence="4" id="KW-0812">Transmembrane</keyword>
<dbReference type="GO" id="GO:0005313">
    <property type="term" value="F:L-glutamate transmembrane transporter activity"/>
    <property type="evidence" value="ECO:0007669"/>
    <property type="project" value="TreeGrafter"/>
</dbReference>
<evidence type="ECO:0000256" key="7">
    <source>
        <dbReference type="ARBA" id="ARBA00022837"/>
    </source>
</evidence>
<dbReference type="PROSITE" id="PS50920">
    <property type="entry name" value="SOLCAR"/>
    <property type="match status" value="3"/>
</dbReference>
<dbReference type="InterPro" id="IPR002048">
    <property type="entry name" value="EF_hand_dom"/>
</dbReference>
<dbReference type="PANTHER" id="PTHR45678">
    <property type="entry name" value="MITOCHONDRIAL 2-OXODICARBOXYLATE CARRIER 1-RELATED"/>
    <property type="match status" value="1"/>
</dbReference>
<evidence type="ECO:0000313" key="12">
    <source>
        <dbReference type="EMBL" id="CAD7233968.1"/>
    </source>
</evidence>
<dbReference type="PROSITE" id="PS50222">
    <property type="entry name" value="EF_HAND_2"/>
    <property type="match status" value="1"/>
</dbReference>
<evidence type="ECO:0000256" key="4">
    <source>
        <dbReference type="ARBA" id="ARBA00022692"/>
    </source>
</evidence>
<protein>
    <submittedName>
        <fullName evidence="12">Uncharacterized protein</fullName>
    </submittedName>
</protein>
<dbReference type="Pfam" id="PF00153">
    <property type="entry name" value="Mito_carr"/>
    <property type="match status" value="3"/>
</dbReference>
<dbReference type="InterPro" id="IPR023395">
    <property type="entry name" value="MCP_dom_sf"/>
</dbReference>
<evidence type="ECO:0000256" key="9">
    <source>
        <dbReference type="ARBA" id="ARBA00023128"/>
    </source>
</evidence>
<keyword evidence="9" id="KW-0496">Mitochondrion</keyword>
<sequence>MPQNVPTAATERASNVTSPLTNDELIEARQIVFPSCAVQTPEQKPRHHDYNLLDALCSKACCSPSFLEPSDGHCLRAKSSELRKVFERYATVHNEGGDRFISRQDFVRRFLCLFREDDANPDVVDLIGGMADADNDGLISFDDFQTFEAVLCASDGLYLVVVRLFDLDHTGVISYKNFVQIIKKTSIELTIPFDFKTDFCNFYFGKKRDQTMSPCKFSQFLHDFHAEHAVQAFKRYSDDSGHISVQDFQQIIKNIKGHLLTSLVEEHLVASAELGNGSPRVSYPYFTAFISLLKNMELMKKIFLACSHGNRQAAMTRDALLRCSQTMSEVTPLEVNILFQFVALSRNSSQLKYADLEAMTPEHHFKDSQRRLASIKAVSSPTERGFFIAALESAYRFFLGGIAGAVGATAVYPIDLVKTRMQNQRSGSMVGEVMYRHSLDCFQKVLRYEGFFGLYRGLLPQLVGVAPEKAIKLTVNDFVRDRFKNWYSDRDTIPLWSECVAGGCAGFSQVFFTNPLEIVKIRLQVAGEIPSARKVSAFRIVRELGLVGLYKGASACWLRDINFSAIYFPVYANSKKYLADENGYNSPTSLFTAGVMGGVPAAFLVTPADVIKTRLQVVAREGQTKYSGIIDATRKIYAEEGFRAFWKGSAARVLRSSPQFGVTLFTYEILQRIFYVDFGGSRPAGSENPALVPNVDGDSCTASDNPDHIGGYRFAVPIIRSIETKFGICFPKIGQSTCYQELA</sequence>
<evidence type="ECO:0000256" key="1">
    <source>
        <dbReference type="ARBA" id="ARBA00004448"/>
    </source>
</evidence>
<evidence type="ECO:0000256" key="6">
    <source>
        <dbReference type="ARBA" id="ARBA00022792"/>
    </source>
</evidence>
<evidence type="ECO:0000256" key="8">
    <source>
        <dbReference type="ARBA" id="ARBA00022989"/>
    </source>
</evidence>
<dbReference type="SUPFAM" id="SSF103506">
    <property type="entry name" value="Mitochondrial carrier"/>
    <property type="match status" value="1"/>
</dbReference>
<evidence type="ECO:0000256" key="11">
    <source>
        <dbReference type="ARBA" id="ARBA00038674"/>
    </source>
</evidence>
<comment type="subcellular location">
    <subcellularLocation>
        <location evidence="1">Mitochondrion inner membrane</location>
        <topology evidence="1">Multi-pass membrane protein</topology>
    </subcellularLocation>
</comment>
<evidence type="ECO:0000256" key="5">
    <source>
        <dbReference type="ARBA" id="ARBA00022737"/>
    </source>
</evidence>
<accession>A0A7R8WLF8</accession>
<proteinExistence type="inferred from homology"/>
<evidence type="ECO:0000256" key="2">
    <source>
        <dbReference type="ARBA" id="ARBA00006375"/>
    </source>
</evidence>
<gene>
    <name evidence="12" type="ORF">CTOB1V02_LOCUS11786</name>
</gene>
<organism evidence="12">
    <name type="scientific">Cyprideis torosa</name>
    <dbReference type="NCBI Taxonomy" id="163714"/>
    <lineage>
        <taxon>Eukaryota</taxon>
        <taxon>Metazoa</taxon>
        <taxon>Ecdysozoa</taxon>
        <taxon>Arthropoda</taxon>
        <taxon>Crustacea</taxon>
        <taxon>Oligostraca</taxon>
        <taxon>Ostracoda</taxon>
        <taxon>Podocopa</taxon>
        <taxon>Podocopida</taxon>
        <taxon>Cytherocopina</taxon>
        <taxon>Cytheroidea</taxon>
        <taxon>Cytherideidae</taxon>
        <taxon>Cyprideis</taxon>
    </lineage>
</organism>
<dbReference type="GO" id="GO:0015183">
    <property type="term" value="F:L-aspartate transmembrane transporter activity"/>
    <property type="evidence" value="ECO:0007669"/>
    <property type="project" value="TreeGrafter"/>
</dbReference>
<dbReference type="Gene3D" id="1.10.238.10">
    <property type="entry name" value="EF-hand"/>
    <property type="match status" value="2"/>
</dbReference>
<dbReference type="InterPro" id="IPR011992">
    <property type="entry name" value="EF-hand-dom_pair"/>
</dbReference>
<name>A0A7R8WLF8_9CRUS</name>
<dbReference type="GO" id="GO:0005743">
    <property type="term" value="C:mitochondrial inner membrane"/>
    <property type="evidence" value="ECO:0007669"/>
    <property type="project" value="UniProtKB-SubCell"/>
</dbReference>
<dbReference type="InterPro" id="IPR051028">
    <property type="entry name" value="Mito_Solute_Carrier"/>
</dbReference>
<comment type="subunit">
    <text evidence="11">Homodimer (via N-terminus).</text>
</comment>
<dbReference type="GO" id="GO:0043490">
    <property type="term" value="P:malate-aspartate shuttle"/>
    <property type="evidence" value="ECO:0007669"/>
    <property type="project" value="TreeGrafter"/>
</dbReference>
<keyword evidence="8" id="KW-1133">Transmembrane helix</keyword>
<dbReference type="PRINTS" id="PR00926">
    <property type="entry name" value="MITOCARRIER"/>
</dbReference>
<keyword evidence="10" id="KW-0472">Membrane</keyword>
<dbReference type="AlphaFoldDB" id="A0A7R8WLF8"/>
<dbReference type="InterPro" id="IPR002067">
    <property type="entry name" value="MCP"/>
</dbReference>
<dbReference type="InterPro" id="IPR018108">
    <property type="entry name" value="MCP_transmembrane"/>
</dbReference>
<dbReference type="GO" id="GO:0005509">
    <property type="term" value="F:calcium ion binding"/>
    <property type="evidence" value="ECO:0007669"/>
    <property type="project" value="InterPro"/>
</dbReference>
<dbReference type="EMBL" id="OB667405">
    <property type="protein sequence ID" value="CAD7233968.1"/>
    <property type="molecule type" value="Genomic_DNA"/>
</dbReference>
<dbReference type="FunFam" id="1.50.40.10:FF:000004">
    <property type="entry name" value="Calcium-binding mitochondrial carrier protein Aralar1"/>
    <property type="match status" value="1"/>
</dbReference>
<keyword evidence="7" id="KW-0106">Calcium</keyword>
<comment type="similarity">
    <text evidence="2">Belongs to the mitochondrial carrier (TC 2.A.29) family.</text>
</comment>